<dbReference type="NCBIfam" id="TIGR00043">
    <property type="entry name" value="rRNA maturation RNase YbeY"/>
    <property type="match status" value="1"/>
</dbReference>
<dbReference type="GO" id="GO:0005737">
    <property type="term" value="C:cytoplasm"/>
    <property type="evidence" value="ECO:0007669"/>
    <property type="project" value="UniProtKB-SubCell"/>
</dbReference>
<dbReference type="GO" id="GO:0004521">
    <property type="term" value="F:RNA endonuclease activity"/>
    <property type="evidence" value="ECO:0007669"/>
    <property type="project" value="UniProtKB-UniRule"/>
</dbReference>
<feature type="binding site" evidence="8">
    <location>
        <position position="131"/>
    </location>
    <ligand>
        <name>Zn(2+)</name>
        <dbReference type="ChEBI" id="CHEBI:29105"/>
        <note>catalytic</note>
    </ligand>
</feature>
<sequence length="167" mass="18569">MIDHAVSDLQVDVQVALTEIDEDSEPPSAAQLTRWAQRAYSAVSDQPAEVTIRLCESEESHSLNKAYRGFDKPTNVLSFPFEGMQDLPPELAAELSIPILGDIVICHPVLINEAKNQQKSLSDHYAHMVTHGILHLCGYDHQDDHGADEMETLETRILAQSHIANPY</sequence>
<feature type="binding site" evidence="8">
    <location>
        <position position="141"/>
    </location>
    <ligand>
        <name>Zn(2+)</name>
        <dbReference type="ChEBI" id="CHEBI:29105"/>
        <note>catalytic</note>
    </ligand>
</feature>
<keyword evidence="8" id="KW-0963">Cytoplasm</keyword>
<evidence type="ECO:0000256" key="2">
    <source>
        <dbReference type="ARBA" id="ARBA00022517"/>
    </source>
</evidence>
<comment type="function">
    <text evidence="8">Single strand-specific metallo-endoribonuclease involved in late-stage 70S ribosome quality control and in maturation of the 3' terminus of the 16S rRNA.</text>
</comment>
<dbReference type="InterPro" id="IPR002036">
    <property type="entry name" value="YbeY"/>
</dbReference>
<evidence type="ECO:0000256" key="5">
    <source>
        <dbReference type="ARBA" id="ARBA00022759"/>
    </source>
</evidence>
<reference evidence="9" key="1">
    <citation type="journal article" date="2014" name="Int. J. Syst. Evol. Microbiol.">
        <title>Complete genome sequence of Corynebacterium casei LMG S-19264T (=DSM 44701T), isolated from a smear-ripened cheese.</title>
        <authorList>
            <consortium name="US DOE Joint Genome Institute (JGI-PGF)"/>
            <person name="Walter F."/>
            <person name="Albersmeier A."/>
            <person name="Kalinowski J."/>
            <person name="Ruckert C."/>
        </authorList>
    </citation>
    <scope>NUCLEOTIDE SEQUENCE</scope>
    <source>
        <strain evidence="9">KCTC 12711</strain>
    </source>
</reference>
<keyword evidence="8" id="KW-0698">rRNA processing</keyword>
<feature type="binding site" evidence="8">
    <location>
        <position position="135"/>
    </location>
    <ligand>
        <name>Zn(2+)</name>
        <dbReference type="ChEBI" id="CHEBI:29105"/>
        <note>catalytic</note>
    </ligand>
</feature>
<evidence type="ECO:0000313" key="10">
    <source>
        <dbReference type="Proteomes" id="UP000614811"/>
    </source>
</evidence>
<organism evidence="9 10">
    <name type="scientific">Arenicella chitinivorans</name>
    <dbReference type="NCBI Taxonomy" id="1329800"/>
    <lineage>
        <taxon>Bacteria</taxon>
        <taxon>Pseudomonadati</taxon>
        <taxon>Pseudomonadota</taxon>
        <taxon>Gammaproteobacteria</taxon>
        <taxon>Arenicellales</taxon>
        <taxon>Arenicellaceae</taxon>
        <taxon>Arenicella</taxon>
    </lineage>
</organism>
<keyword evidence="2 8" id="KW-0690">Ribosome biogenesis</keyword>
<evidence type="ECO:0000256" key="3">
    <source>
        <dbReference type="ARBA" id="ARBA00022722"/>
    </source>
</evidence>
<evidence type="ECO:0000256" key="1">
    <source>
        <dbReference type="ARBA" id="ARBA00010875"/>
    </source>
</evidence>
<keyword evidence="6 8" id="KW-0378">Hydrolase</keyword>
<keyword evidence="4 8" id="KW-0479">Metal-binding</keyword>
<keyword evidence="3 8" id="KW-0540">Nuclease</keyword>
<dbReference type="GO" id="GO:0008270">
    <property type="term" value="F:zinc ion binding"/>
    <property type="evidence" value="ECO:0007669"/>
    <property type="project" value="UniProtKB-UniRule"/>
</dbReference>
<dbReference type="EC" id="3.1.-.-" evidence="8"/>
<dbReference type="Gene3D" id="3.40.390.30">
    <property type="entry name" value="Metalloproteases ('zincins'), catalytic domain"/>
    <property type="match status" value="1"/>
</dbReference>
<keyword evidence="10" id="KW-1185">Reference proteome</keyword>
<comment type="caution">
    <text evidence="9">The sequence shown here is derived from an EMBL/GenBank/DDBJ whole genome shotgun (WGS) entry which is preliminary data.</text>
</comment>
<dbReference type="SUPFAM" id="SSF55486">
    <property type="entry name" value="Metalloproteases ('zincins'), catalytic domain"/>
    <property type="match status" value="1"/>
</dbReference>
<dbReference type="EMBL" id="BMXA01000003">
    <property type="protein sequence ID" value="GHA12171.1"/>
    <property type="molecule type" value="Genomic_DNA"/>
</dbReference>
<dbReference type="PANTHER" id="PTHR46986:SF1">
    <property type="entry name" value="ENDORIBONUCLEASE YBEY, CHLOROPLASTIC"/>
    <property type="match status" value="1"/>
</dbReference>
<evidence type="ECO:0000256" key="7">
    <source>
        <dbReference type="ARBA" id="ARBA00022833"/>
    </source>
</evidence>
<comment type="subcellular location">
    <subcellularLocation>
        <location evidence="8">Cytoplasm</location>
    </subcellularLocation>
</comment>
<keyword evidence="7 8" id="KW-0862">Zinc</keyword>
<keyword evidence="5 8" id="KW-0255">Endonuclease</keyword>
<evidence type="ECO:0000313" key="9">
    <source>
        <dbReference type="EMBL" id="GHA12171.1"/>
    </source>
</evidence>
<proteinExistence type="inferred from homology"/>
<evidence type="ECO:0000256" key="6">
    <source>
        <dbReference type="ARBA" id="ARBA00022801"/>
    </source>
</evidence>
<dbReference type="Proteomes" id="UP000614811">
    <property type="component" value="Unassembled WGS sequence"/>
</dbReference>
<evidence type="ECO:0000256" key="8">
    <source>
        <dbReference type="HAMAP-Rule" id="MF_00009"/>
    </source>
</evidence>
<dbReference type="GO" id="GO:0004222">
    <property type="term" value="F:metalloendopeptidase activity"/>
    <property type="evidence" value="ECO:0007669"/>
    <property type="project" value="InterPro"/>
</dbReference>
<protein>
    <recommendedName>
        <fullName evidence="8">Endoribonuclease YbeY</fullName>
        <ecNumber evidence="8">3.1.-.-</ecNumber>
    </recommendedName>
</protein>
<comment type="similarity">
    <text evidence="1 8">Belongs to the endoribonuclease YbeY family.</text>
</comment>
<accession>A0A918VPG7</accession>
<gene>
    <name evidence="8 9" type="primary">ybeY</name>
    <name evidence="9" type="ORF">GCM10008090_22560</name>
</gene>
<name>A0A918VPG7_9GAMM</name>
<reference evidence="9" key="2">
    <citation type="submission" date="2020-09" db="EMBL/GenBank/DDBJ databases">
        <authorList>
            <person name="Sun Q."/>
            <person name="Kim S."/>
        </authorList>
    </citation>
    <scope>NUCLEOTIDE SEQUENCE</scope>
    <source>
        <strain evidence="9">KCTC 12711</strain>
    </source>
</reference>
<comment type="cofactor">
    <cofactor evidence="8">
        <name>Zn(2+)</name>
        <dbReference type="ChEBI" id="CHEBI:29105"/>
    </cofactor>
    <text evidence="8">Binds 1 zinc ion.</text>
</comment>
<evidence type="ECO:0000256" key="4">
    <source>
        <dbReference type="ARBA" id="ARBA00022723"/>
    </source>
</evidence>
<dbReference type="Pfam" id="PF02130">
    <property type="entry name" value="YbeY"/>
    <property type="match status" value="1"/>
</dbReference>
<dbReference type="HAMAP" id="MF_00009">
    <property type="entry name" value="Endoribonucl_YbeY"/>
    <property type="match status" value="1"/>
</dbReference>
<dbReference type="PANTHER" id="PTHR46986">
    <property type="entry name" value="ENDORIBONUCLEASE YBEY, CHLOROPLASTIC"/>
    <property type="match status" value="1"/>
</dbReference>
<dbReference type="AlphaFoldDB" id="A0A918VPG7"/>
<dbReference type="GO" id="GO:0006364">
    <property type="term" value="P:rRNA processing"/>
    <property type="evidence" value="ECO:0007669"/>
    <property type="project" value="UniProtKB-UniRule"/>
</dbReference>
<dbReference type="InterPro" id="IPR023091">
    <property type="entry name" value="MetalPrtase_cat_dom_sf_prd"/>
</dbReference>